<organism evidence="1 2">
    <name type="scientific">Mycena albidolilacea</name>
    <dbReference type="NCBI Taxonomy" id="1033008"/>
    <lineage>
        <taxon>Eukaryota</taxon>
        <taxon>Fungi</taxon>
        <taxon>Dikarya</taxon>
        <taxon>Basidiomycota</taxon>
        <taxon>Agaricomycotina</taxon>
        <taxon>Agaricomycetes</taxon>
        <taxon>Agaricomycetidae</taxon>
        <taxon>Agaricales</taxon>
        <taxon>Marasmiineae</taxon>
        <taxon>Mycenaceae</taxon>
        <taxon>Mycena</taxon>
    </lineage>
</organism>
<dbReference type="AlphaFoldDB" id="A0AAD6Z4M1"/>
<gene>
    <name evidence="1" type="ORF">DFH08DRAFT_824613</name>
</gene>
<reference evidence="1" key="1">
    <citation type="submission" date="2023-03" db="EMBL/GenBank/DDBJ databases">
        <title>Massive genome expansion in bonnet fungi (Mycena s.s.) driven by repeated elements and novel gene families across ecological guilds.</title>
        <authorList>
            <consortium name="Lawrence Berkeley National Laboratory"/>
            <person name="Harder C.B."/>
            <person name="Miyauchi S."/>
            <person name="Viragh M."/>
            <person name="Kuo A."/>
            <person name="Thoen E."/>
            <person name="Andreopoulos B."/>
            <person name="Lu D."/>
            <person name="Skrede I."/>
            <person name="Drula E."/>
            <person name="Henrissat B."/>
            <person name="Morin E."/>
            <person name="Kohler A."/>
            <person name="Barry K."/>
            <person name="LaButti K."/>
            <person name="Morin E."/>
            <person name="Salamov A."/>
            <person name="Lipzen A."/>
            <person name="Mereny Z."/>
            <person name="Hegedus B."/>
            <person name="Baldrian P."/>
            <person name="Stursova M."/>
            <person name="Weitz H."/>
            <person name="Taylor A."/>
            <person name="Grigoriev I.V."/>
            <person name="Nagy L.G."/>
            <person name="Martin F."/>
            <person name="Kauserud H."/>
        </authorList>
    </citation>
    <scope>NUCLEOTIDE SEQUENCE</scope>
    <source>
        <strain evidence="1">CBHHK002</strain>
    </source>
</reference>
<accession>A0AAD6Z4M1</accession>
<dbReference type="EMBL" id="JARIHO010000092">
    <property type="protein sequence ID" value="KAJ7306656.1"/>
    <property type="molecule type" value="Genomic_DNA"/>
</dbReference>
<keyword evidence="2" id="KW-1185">Reference proteome</keyword>
<evidence type="ECO:0000313" key="2">
    <source>
        <dbReference type="Proteomes" id="UP001218218"/>
    </source>
</evidence>
<proteinExistence type="predicted"/>
<name>A0AAD6Z4M1_9AGAR</name>
<protein>
    <submittedName>
        <fullName evidence="1">Uncharacterized protein</fullName>
    </submittedName>
</protein>
<comment type="caution">
    <text evidence="1">The sequence shown here is derived from an EMBL/GenBank/DDBJ whole genome shotgun (WGS) entry which is preliminary data.</text>
</comment>
<evidence type="ECO:0000313" key="1">
    <source>
        <dbReference type="EMBL" id="KAJ7306656.1"/>
    </source>
</evidence>
<dbReference type="Proteomes" id="UP001218218">
    <property type="component" value="Unassembled WGS sequence"/>
</dbReference>
<sequence length="137" mass="15763">MYSIRSTGTNELLHFWIYLKRYRKNLIEKLPILPRSSLGVGLVQYHCYSYPSYFGIGTLHGLILAVMEDDSPTPLGHRLSNQEMNTIHAHNFKVNIYLGSRAYAKIKHAFPLRDLPSLSQLQSQITFISGINGWFHK</sequence>